<dbReference type="Proteomes" id="UP000624404">
    <property type="component" value="Unassembled WGS sequence"/>
</dbReference>
<proteinExistence type="predicted"/>
<sequence length="138" mass="15730">MKRGLIRRKTALARTTIYPCRGKALLVHFLKSSLTIVITLSNFHKMTSVYTPMMISCSTEQAESELRGHQHSQKVVRVTGKKEDDSKQKVKKRWHSTETETSNDNTYDKGLQSAKQQKLPPLPAYDACPYSTFFIHAT</sequence>
<evidence type="ECO:0000313" key="2">
    <source>
        <dbReference type="EMBL" id="CAD6452380.1"/>
    </source>
</evidence>
<evidence type="ECO:0000313" key="3">
    <source>
        <dbReference type="Proteomes" id="UP000624404"/>
    </source>
</evidence>
<feature type="region of interest" description="Disordered" evidence="1">
    <location>
        <begin position="61"/>
        <end position="115"/>
    </location>
</feature>
<evidence type="ECO:0000256" key="1">
    <source>
        <dbReference type="SAM" id="MobiDB-lite"/>
    </source>
</evidence>
<keyword evidence="3" id="KW-1185">Reference proteome</keyword>
<gene>
    <name evidence="2" type="ORF">SCLTRI_LOCUS9731</name>
</gene>
<organism evidence="2 3">
    <name type="scientific">Sclerotinia trifoliorum</name>
    <dbReference type="NCBI Taxonomy" id="28548"/>
    <lineage>
        <taxon>Eukaryota</taxon>
        <taxon>Fungi</taxon>
        <taxon>Dikarya</taxon>
        <taxon>Ascomycota</taxon>
        <taxon>Pezizomycotina</taxon>
        <taxon>Leotiomycetes</taxon>
        <taxon>Helotiales</taxon>
        <taxon>Sclerotiniaceae</taxon>
        <taxon>Sclerotinia</taxon>
    </lineage>
</organism>
<comment type="caution">
    <text evidence="2">The sequence shown here is derived from an EMBL/GenBank/DDBJ whole genome shotgun (WGS) entry which is preliminary data.</text>
</comment>
<name>A0A8H2ZVG1_9HELO</name>
<reference evidence="2" key="1">
    <citation type="submission" date="2020-10" db="EMBL/GenBank/DDBJ databases">
        <authorList>
            <person name="Kusch S."/>
        </authorList>
    </citation>
    <scope>NUCLEOTIDE SEQUENCE</scope>
    <source>
        <strain evidence="2">SwB9</strain>
    </source>
</reference>
<accession>A0A8H2ZVG1</accession>
<protein>
    <submittedName>
        <fullName evidence="2">7c3e304b-0672-4bcf-8821-5797e2dbe6b9</fullName>
    </submittedName>
</protein>
<dbReference type="EMBL" id="CAJHIA010000036">
    <property type="protein sequence ID" value="CAD6452380.1"/>
    <property type="molecule type" value="Genomic_DNA"/>
</dbReference>
<dbReference type="AlphaFoldDB" id="A0A8H2ZVG1"/>